<evidence type="ECO:0000256" key="2">
    <source>
        <dbReference type="ARBA" id="ARBA00022485"/>
    </source>
</evidence>
<keyword evidence="5" id="KW-0408">Iron</keyword>
<dbReference type="GO" id="GO:0046872">
    <property type="term" value="F:metal ion binding"/>
    <property type="evidence" value="ECO:0007669"/>
    <property type="project" value="UniProtKB-KW"/>
</dbReference>
<dbReference type="GO" id="GO:0051536">
    <property type="term" value="F:iron-sulfur cluster binding"/>
    <property type="evidence" value="ECO:0007669"/>
    <property type="project" value="UniProtKB-KW"/>
</dbReference>
<dbReference type="PANTHER" id="PTHR11228:SF7">
    <property type="entry name" value="PQQA PEPTIDE CYCLASE"/>
    <property type="match status" value="1"/>
</dbReference>
<proteinExistence type="predicted"/>
<dbReference type="Pfam" id="PF04055">
    <property type="entry name" value="Radical_SAM"/>
    <property type="match status" value="1"/>
</dbReference>
<dbReference type="InterPro" id="IPR050377">
    <property type="entry name" value="Radical_SAM_PqqE_MftC-like"/>
</dbReference>
<dbReference type="SFLD" id="SFLDG01067">
    <property type="entry name" value="SPASM/twitch_domain_containing"/>
    <property type="match status" value="1"/>
</dbReference>
<evidence type="ECO:0000256" key="5">
    <source>
        <dbReference type="ARBA" id="ARBA00023004"/>
    </source>
</evidence>
<keyword evidence="4" id="KW-0479">Metal-binding</keyword>
<evidence type="ECO:0000313" key="9">
    <source>
        <dbReference type="Proteomes" id="UP000772181"/>
    </source>
</evidence>
<dbReference type="Pfam" id="PF13186">
    <property type="entry name" value="SPASM"/>
    <property type="match status" value="1"/>
</dbReference>
<dbReference type="SFLD" id="SFLDG01387">
    <property type="entry name" value="BtrN-like_SPASM_domain_contain"/>
    <property type="match status" value="1"/>
</dbReference>
<organism evidence="8 9">
    <name type="scientific">Tectimicrobiota bacterium</name>
    <dbReference type="NCBI Taxonomy" id="2528274"/>
    <lineage>
        <taxon>Bacteria</taxon>
        <taxon>Pseudomonadati</taxon>
        <taxon>Nitrospinota/Tectimicrobiota group</taxon>
        <taxon>Candidatus Tectimicrobiota</taxon>
    </lineage>
</organism>
<dbReference type="InterPro" id="IPR034391">
    <property type="entry name" value="AdoMet-like_SPASM_containing"/>
</dbReference>
<dbReference type="InterPro" id="IPR058240">
    <property type="entry name" value="rSAM_sf"/>
</dbReference>
<name>A0A933GLT4_UNCTE</name>
<dbReference type="InterPro" id="IPR007197">
    <property type="entry name" value="rSAM"/>
</dbReference>
<dbReference type="Proteomes" id="UP000772181">
    <property type="component" value="Unassembled WGS sequence"/>
</dbReference>
<keyword evidence="6" id="KW-0411">Iron-sulfur</keyword>
<dbReference type="AlphaFoldDB" id="A0A933GLT4"/>
<dbReference type="EMBL" id="JACQWF010000343">
    <property type="protein sequence ID" value="MBI4596256.1"/>
    <property type="molecule type" value="Genomic_DNA"/>
</dbReference>
<dbReference type="PROSITE" id="PS51918">
    <property type="entry name" value="RADICAL_SAM"/>
    <property type="match status" value="1"/>
</dbReference>
<gene>
    <name evidence="8" type="ORF">HY730_07780</name>
</gene>
<dbReference type="SUPFAM" id="SSF102114">
    <property type="entry name" value="Radical SAM enzymes"/>
    <property type="match status" value="1"/>
</dbReference>
<evidence type="ECO:0000259" key="7">
    <source>
        <dbReference type="PROSITE" id="PS51918"/>
    </source>
</evidence>
<comment type="cofactor">
    <cofactor evidence="1">
        <name>[4Fe-4S] cluster</name>
        <dbReference type="ChEBI" id="CHEBI:49883"/>
    </cofactor>
</comment>
<dbReference type="CDD" id="cd21109">
    <property type="entry name" value="SPASM"/>
    <property type="match status" value="1"/>
</dbReference>
<keyword evidence="3" id="KW-0949">S-adenosyl-L-methionine</keyword>
<dbReference type="InterPro" id="IPR013785">
    <property type="entry name" value="Aldolase_TIM"/>
</dbReference>
<evidence type="ECO:0000256" key="1">
    <source>
        <dbReference type="ARBA" id="ARBA00001966"/>
    </source>
</evidence>
<sequence length="378" mass="44264">MTFGITMTLLSFSKTKALLSFSSSSGILRGYAFAPTVVNMSLTYRCNLACPMCWQRRGKEKYGLFRLNPDEELTIRDWEKIVCYFQSIRPFFFLWGGEPFLYAKFLELVAFIKERELTCEVNTNGTYLRETAGSLVDLKLDSLVLSLDGAEEVHDRSRGVKGTFQIIEEGMYLLKKLKKDRNRELPKVRVNFTLTPENYRFLGQMPEILTQWGVESLTISHQWFTNLDCGRQYDKAFQKYFGYEAQSWRGYLQNEWDMDLQILNQELKETKKTLESKNIKTEIFPDLSLDEMKEYYYGLGKLKRFKNCWVPWFVAGIQANGDLVACSDYPDYLVGNLRKTEFRKLWNSRDFRRFRQVLGCQGLFPVCRRCCGLFSLKG</sequence>
<evidence type="ECO:0000313" key="8">
    <source>
        <dbReference type="EMBL" id="MBI4596256.1"/>
    </source>
</evidence>
<evidence type="ECO:0000256" key="6">
    <source>
        <dbReference type="ARBA" id="ARBA00023014"/>
    </source>
</evidence>
<dbReference type="SFLD" id="SFLDS00029">
    <property type="entry name" value="Radical_SAM"/>
    <property type="match status" value="1"/>
</dbReference>
<keyword evidence="2" id="KW-0004">4Fe-4S</keyword>
<evidence type="ECO:0000256" key="3">
    <source>
        <dbReference type="ARBA" id="ARBA00022691"/>
    </source>
</evidence>
<feature type="domain" description="Radical SAM core" evidence="7">
    <location>
        <begin position="32"/>
        <end position="244"/>
    </location>
</feature>
<dbReference type="GO" id="GO:0006783">
    <property type="term" value="P:heme biosynthetic process"/>
    <property type="evidence" value="ECO:0007669"/>
    <property type="project" value="TreeGrafter"/>
</dbReference>
<protein>
    <submittedName>
        <fullName evidence="8">Radical SAM protein</fullName>
    </submittedName>
</protein>
<dbReference type="PANTHER" id="PTHR11228">
    <property type="entry name" value="RADICAL SAM DOMAIN PROTEIN"/>
    <property type="match status" value="1"/>
</dbReference>
<dbReference type="CDD" id="cd01335">
    <property type="entry name" value="Radical_SAM"/>
    <property type="match status" value="1"/>
</dbReference>
<comment type="caution">
    <text evidence="8">The sequence shown here is derived from an EMBL/GenBank/DDBJ whole genome shotgun (WGS) entry which is preliminary data.</text>
</comment>
<dbReference type="GO" id="GO:0003824">
    <property type="term" value="F:catalytic activity"/>
    <property type="evidence" value="ECO:0007669"/>
    <property type="project" value="InterPro"/>
</dbReference>
<evidence type="ECO:0000256" key="4">
    <source>
        <dbReference type="ARBA" id="ARBA00022723"/>
    </source>
</evidence>
<dbReference type="Gene3D" id="3.20.20.70">
    <property type="entry name" value="Aldolase class I"/>
    <property type="match status" value="1"/>
</dbReference>
<accession>A0A933GLT4</accession>
<reference evidence="8" key="1">
    <citation type="submission" date="2020-07" db="EMBL/GenBank/DDBJ databases">
        <title>Huge and variable diversity of episymbiotic CPR bacteria and DPANN archaea in groundwater ecosystems.</title>
        <authorList>
            <person name="He C.Y."/>
            <person name="Keren R."/>
            <person name="Whittaker M."/>
            <person name="Farag I.F."/>
            <person name="Doudna J."/>
            <person name="Cate J.H.D."/>
            <person name="Banfield J.F."/>
        </authorList>
    </citation>
    <scope>NUCLEOTIDE SEQUENCE</scope>
    <source>
        <strain evidence="8">NC_groundwater_1482_Ag_S-0.65um_47_24</strain>
    </source>
</reference>
<dbReference type="InterPro" id="IPR023885">
    <property type="entry name" value="4Fe4S-binding_SPASM_dom"/>
</dbReference>